<reference evidence="11" key="3">
    <citation type="submission" date="2025-09" db="UniProtKB">
        <authorList>
            <consortium name="Ensembl"/>
        </authorList>
    </citation>
    <scope>IDENTIFICATION</scope>
</reference>
<evidence type="ECO:0000256" key="8">
    <source>
        <dbReference type="SAM" id="Coils"/>
    </source>
</evidence>
<evidence type="ECO:0000256" key="3">
    <source>
        <dbReference type="ARBA" id="ARBA00022454"/>
    </source>
</evidence>
<comment type="similarity">
    <text evidence="2">Belongs to the CND3 (condensin subunit 3) family.</text>
</comment>
<dbReference type="Pfam" id="PF02151">
    <property type="entry name" value="UVR"/>
    <property type="match status" value="1"/>
</dbReference>
<dbReference type="Pfam" id="PF12719">
    <property type="entry name" value="Cnd3"/>
    <property type="match status" value="1"/>
</dbReference>
<comment type="subcellular location">
    <subcellularLocation>
        <location evidence="1">Chromosome</location>
    </subcellularLocation>
</comment>
<keyword evidence="4" id="KW-0132">Cell division</keyword>
<evidence type="ECO:0000256" key="4">
    <source>
        <dbReference type="ARBA" id="ARBA00022618"/>
    </source>
</evidence>
<keyword evidence="5" id="KW-0498">Mitosis</keyword>
<dbReference type="Proteomes" id="UP000694680">
    <property type="component" value="Chromosome 1"/>
</dbReference>
<name>A0A8C5IDE0_GOUWI</name>
<evidence type="ECO:0000256" key="2">
    <source>
        <dbReference type="ARBA" id="ARBA00006533"/>
    </source>
</evidence>
<dbReference type="InterPro" id="IPR025977">
    <property type="entry name" value="Cnd3_C"/>
</dbReference>
<dbReference type="Gene3D" id="4.10.860.10">
    <property type="entry name" value="UVR domain"/>
    <property type="match status" value="1"/>
</dbReference>
<dbReference type="Ensembl" id="ENSGWIT00000060871.1">
    <property type="protein sequence ID" value="ENSGWIP00000056579.1"/>
    <property type="gene ID" value="ENSGWIG00000026774.1"/>
</dbReference>
<dbReference type="AlphaFoldDB" id="A0A8C5IDE0"/>
<proteinExistence type="inferred from homology"/>
<evidence type="ECO:0000313" key="11">
    <source>
        <dbReference type="Ensembl" id="ENSGWIP00000056579.1"/>
    </source>
</evidence>
<dbReference type="FunFam" id="1.25.10.10:FF:000461">
    <property type="entry name" value="Non-SMC condensin I complex, subunit G"/>
    <property type="match status" value="1"/>
</dbReference>
<dbReference type="SUPFAM" id="SSF48371">
    <property type="entry name" value="ARM repeat"/>
    <property type="match status" value="1"/>
</dbReference>
<dbReference type="InterPro" id="IPR001943">
    <property type="entry name" value="UVR_dom"/>
</dbReference>
<dbReference type="GO" id="GO:0005737">
    <property type="term" value="C:cytoplasm"/>
    <property type="evidence" value="ECO:0007669"/>
    <property type="project" value="TreeGrafter"/>
</dbReference>
<sequence>MVFLSQESSVCFLVLQLEDKTLFHDEFVHYLKYAMIVYKREPAVENVIEFVARFATSFQSPPKEEEEEHFIFNFLLESHKANSHAVRFRVCQLINKLLGSMAENAQIDDDLFDRIHQAMLVRVTDKFPNVRIQAALAMTRLQQPRDPDCPTIKAFLLILENDSNAEVRRAVLSCIAMSPLTLPKVLKRTRDIKENVRKLAYQVLADKVHIKALTIAQRVALLQQGLRDTSESVREVVCNKLLLGWLNRVDGNVIELLHRLDVENCAETALNTLKAIFKNMSTEELLQNKAQLDNRKLIPVDALTCENVLYWRALCEFIRAKGDDGEEILDQVLPDAATYAHYLSGCLKAVPALSEEQRADFNQLEQVMTKEFISQHLIHLIACLDTNEEGGRKRVLAVLQEMLALPKTPSSLVFLLTEKLLDLIPDDQRRIQTLAEIISDVREPIMEASRPVDENKARRQQVQLAEVKVRVLEAKQTLEECITAQDFSRAAELKDSIVELENQRNQILQEITESNQQTEKDNGIEKNDPETLLRCLTMCAELLKKINFKTRIGPTISALMSSLILPSIANAHPPVRNMAVLCLGMCTLHSKELAKTHMVLLLQIAQLDEVKIRISALRAIVDLLLLFGFQLLSETVAPQAAPQSPDKQEGDAAATDEKAADTAQSVLLMLSEFLDSEVRLTEAAEGLAKLMYTGRISSAKMLSRLVLLWYNPVTEDDTRLRHCLGVFFQLYARESRVHQEVVEESFLPTIRTLMNAPVTSPLAEVDVSNVVELFVELTRPSALNKPSPDTEVNVHDYMAVRICGEMLKDPTAPEVRLYAKTLCNLQLSRDETVKKDLHALLQELVQVRTTSYWVMHMKYKCRALFLVLVHVYKYLIRVAFLFDNSDGENVPDSVSVPRPSRRAKSAALEKTKLDLSTLINQEPNVS</sequence>
<reference evidence="11" key="2">
    <citation type="submission" date="2025-08" db="UniProtKB">
        <authorList>
            <consortium name="Ensembl"/>
        </authorList>
    </citation>
    <scope>IDENTIFICATION</scope>
</reference>
<keyword evidence="12" id="KW-1185">Reference proteome</keyword>
<keyword evidence="8" id="KW-0175">Coiled coil</keyword>
<evidence type="ECO:0000259" key="10">
    <source>
        <dbReference type="Pfam" id="PF12719"/>
    </source>
</evidence>
<dbReference type="GO" id="GO:0000793">
    <property type="term" value="C:condensed chromosome"/>
    <property type="evidence" value="ECO:0007669"/>
    <property type="project" value="TreeGrafter"/>
</dbReference>
<organism evidence="11 12">
    <name type="scientific">Gouania willdenowi</name>
    <name type="common">Blunt-snouted clingfish</name>
    <name type="synonym">Lepadogaster willdenowi</name>
    <dbReference type="NCBI Taxonomy" id="441366"/>
    <lineage>
        <taxon>Eukaryota</taxon>
        <taxon>Metazoa</taxon>
        <taxon>Chordata</taxon>
        <taxon>Craniata</taxon>
        <taxon>Vertebrata</taxon>
        <taxon>Euteleostomi</taxon>
        <taxon>Actinopterygii</taxon>
        <taxon>Neopterygii</taxon>
        <taxon>Teleostei</taxon>
        <taxon>Neoteleostei</taxon>
        <taxon>Acanthomorphata</taxon>
        <taxon>Ovalentaria</taxon>
        <taxon>Blenniimorphae</taxon>
        <taxon>Blenniiformes</taxon>
        <taxon>Gobiesocoidei</taxon>
        <taxon>Gobiesocidae</taxon>
        <taxon>Gobiesocinae</taxon>
        <taxon>Gouania</taxon>
    </lineage>
</organism>
<dbReference type="GO" id="GO:0051301">
    <property type="term" value="P:cell division"/>
    <property type="evidence" value="ECO:0007669"/>
    <property type="project" value="UniProtKB-KW"/>
</dbReference>
<evidence type="ECO:0000256" key="5">
    <source>
        <dbReference type="ARBA" id="ARBA00022776"/>
    </source>
</evidence>
<evidence type="ECO:0000259" key="9">
    <source>
        <dbReference type="Pfam" id="PF02151"/>
    </source>
</evidence>
<dbReference type="GO" id="GO:0007076">
    <property type="term" value="P:mitotic chromosome condensation"/>
    <property type="evidence" value="ECO:0007669"/>
    <property type="project" value="InterPro"/>
</dbReference>
<dbReference type="InterPro" id="IPR016024">
    <property type="entry name" value="ARM-type_fold"/>
</dbReference>
<protein>
    <recommendedName>
        <fullName evidence="13">Nuclear condensin complex subunit 3 C-terminal domain-containing protein</fullName>
    </recommendedName>
</protein>
<evidence type="ECO:0000256" key="1">
    <source>
        <dbReference type="ARBA" id="ARBA00004286"/>
    </source>
</evidence>
<dbReference type="InterPro" id="IPR011989">
    <property type="entry name" value="ARM-like"/>
</dbReference>
<feature type="domain" description="UVR" evidence="9">
    <location>
        <begin position="473"/>
        <end position="503"/>
    </location>
</feature>
<evidence type="ECO:0000256" key="6">
    <source>
        <dbReference type="ARBA" id="ARBA00023067"/>
    </source>
</evidence>
<feature type="coiled-coil region" evidence="8">
    <location>
        <begin position="490"/>
        <end position="517"/>
    </location>
</feature>
<dbReference type="InterPro" id="IPR027165">
    <property type="entry name" value="CND3"/>
</dbReference>
<keyword evidence="6" id="KW-0226">DNA condensation</keyword>
<feature type="domain" description="Nuclear condensin complex subunit 3 C-terminal" evidence="10">
    <location>
        <begin position="534"/>
        <end position="827"/>
    </location>
</feature>
<reference evidence="11" key="1">
    <citation type="submission" date="2020-06" db="EMBL/GenBank/DDBJ databases">
        <authorList>
            <consortium name="Wellcome Sanger Institute Data Sharing"/>
        </authorList>
    </citation>
    <scope>NUCLEOTIDE SEQUENCE [LARGE SCALE GENOMIC DNA]</scope>
</reference>
<dbReference type="GO" id="GO:0000796">
    <property type="term" value="C:condensin complex"/>
    <property type="evidence" value="ECO:0007669"/>
    <property type="project" value="InterPro"/>
</dbReference>
<keyword evidence="3" id="KW-0158">Chromosome</keyword>
<dbReference type="PANTHER" id="PTHR14418:SF5">
    <property type="entry name" value="CONDENSIN COMPLEX SUBUNIT 3"/>
    <property type="match status" value="1"/>
</dbReference>
<dbReference type="PANTHER" id="PTHR14418">
    <property type="entry name" value="CONDENSIN COMPLEX SUBUNIT 3-RELATED"/>
    <property type="match status" value="1"/>
</dbReference>
<dbReference type="Gene3D" id="1.25.10.10">
    <property type="entry name" value="Leucine-rich Repeat Variant"/>
    <property type="match status" value="1"/>
</dbReference>
<dbReference type="FunFam" id="1.25.10.10:FF:001182">
    <property type="entry name" value="Uncharacterized protein"/>
    <property type="match status" value="1"/>
</dbReference>
<evidence type="ECO:0000313" key="12">
    <source>
        <dbReference type="Proteomes" id="UP000694680"/>
    </source>
</evidence>
<keyword evidence="7" id="KW-0131">Cell cycle</keyword>
<evidence type="ECO:0008006" key="13">
    <source>
        <dbReference type="Google" id="ProtNLM"/>
    </source>
</evidence>
<evidence type="ECO:0000256" key="7">
    <source>
        <dbReference type="ARBA" id="ARBA00023306"/>
    </source>
</evidence>
<accession>A0A8C5IDE0</accession>
<gene>
    <name evidence="11" type="primary">ncapg</name>
</gene>